<protein>
    <recommendedName>
        <fullName evidence="2">BZIP domain-containing protein</fullName>
    </recommendedName>
</protein>
<dbReference type="SMART" id="SM00338">
    <property type="entry name" value="BRLZ"/>
    <property type="match status" value="1"/>
</dbReference>
<evidence type="ECO:0000313" key="3">
    <source>
        <dbReference type="EnsemblMetazoa" id="XP_019762335.1"/>
    </source>
</evidence>
<feature type="region of interest" description="Disordered" evidence="1">
    <location>
        <begin position="298"/>
        <end position="374"/>
    </location>
</feature>
<feature type="compositionally biased region" description="Low complexity" evidence="1">
    <location>
        <begin position="298"/>
        <end position="309"/>
    </location>
</feature>
<dbReference type="Gene3D" id="1.20.5.170">
    <property type="match status" value="1"/>
</dbReference>
<accession>A0AAR5PMT4</accession>
<dbReference type="PANTHER" id="PTHR23334:SF72">
    <property type="entry name" value="PROTEIN MABIKI"/>
    <property type="match status" value="1"/>
</dbReference>
<reference evidence="4" key="1">
    <citation type="journal article" date="2013" name="Genome Biol.">
        <title>Draft genome of the mountain pine beetle, Dendroctonus ponderosae Hopkins, a major forest pest.</title>
        <authorList>
            <person name="Keeling C.I."/>
            <person name="Yuen M.M."/>
            <person name="Liao N.Y."/>
            <person name="Docking T.R."/>
            <person name="Chan S.K."/>
            <person name="Taylor G.A."/>
            <person name="Palmquist D.L."/>
            <person name="Jackman S.D."/>
            <person name="Nguyen A."/>
            <person name="Li M."/>
            <person name="Henderson H."/>
            <person name="Janes J.K."/>
            <person name="Zhao Y."/>
            <person name="Pandoh P."/>
            <person name="Moore R."/>
            <person name="Sperling F.A."/>
            <person name="Huber D.P."/>
            <person name="Birol I."/>
            <person name="Jones S.J."/>
            <person name="Bohlmann J."/>
        </authorList>
    </citation>
    <scope>NUCLEOTIDE SEQUENCE</scope>
</reference>
<feature type="domain" description="BZIP" evidence="2">
    <location>
        <begin position="347"/>
        <end position="410"/>
    </location>
</feature>
<name>A0AAR5PMT4_DENPD</name>
<feature type="compositionally biased region" description="Polar residues" evidence="1">
    <location>
        <begin position="310"/>
        <end position="325"/>
    </location>
</feature>
<reference evidence="3" key="2">
    <citation type="submission" date="2024-08" db="UniProtKB">
        <authorList>
            <consortium name="EnsemblMetazoa"/>
        </authorList>
    </citation>
    <scope>IDENTIFICATION</scope>
</reference>
<evidence type="ECO:0000256" key="1">
    <source>
        <dbReference type="SAM" id="MobiDB-lite"/>
    </source>
</evidence>
<dbReference type="GO" id="GO:0005634">
    <property type="term" value="C:nucleus"/>
    <property type="evidence" value="ECO:0007669"/>
    <property type="project" value="UniProtKB-ARBA"/>
</dbReference>
<dbReference type="SUPFAM" id="SSF57959">
    <property type="entry name" value="Leucine zipper domain"/>
    <property type="match status" value="1"/>
</dbReference>
<feature type="compositionally biased region" description="Acidic residues" evidence="1">
    <location>
        <begin position="269"/>
        <end position="281"/>
    </location>
</feature>
<sequence length="414" mass="47091">MWSSSTLQMNSYSVSDFSVYLSYQSMNGCFLVADKEAFNFPQQSTPAKPDKIKSNPKVKVETLQHYSYSDLNLSADNQVHTKENCCSLGNEQSEIYLYQPFAQSLYNQGAYSPVFLQDNTAINQAPLYSTNLSSNNNFNSTTTSPQDDRYSYISSPADLQPEPTGKEQLQHTLRLNLMAERFKFPIKEKAISTLNTPDVIDEVVQMGTDFNILDLVDNEDISIINEDEAFVSTLTSPTAFKSEPSTPSTTTSRSSSIRRTKKRKMFQLDDADDGDDDDDDYIPPTYKKRSSAYRLAANDVENSVSSNDSLDQPTKSRTRSISVSKTRGRPPKRGESLSSDGSRDQDVSKYRELRNKNNEASRKSRLKRKLQEREYEREAADLYAKNIRLKTQVEELEKMVESFRNNLFKMLVTK</sequence>
<dbReference type="GO" id="GO:0000978">
    <property type="term" value="F:RNA polymerase II cis-regulatory region sequence-specific DNA binding"/>
    <property type="evidence" value="ECO:0007669"/>
    <property type="project" value="TreeGrafter"/>
</dbReference>
<feature type="region of interest" description="Disordered" evidence="1">
    <location>
        <begin position="236"/>
        <end position="286"/>
    </location>
</feature>
<feature type="compositionally biased region" description="Basic residues" evidence="1">
    <location>
        <begin position="256"/>
        <end position="265"/>
    </location>
</feature>
<dbReference type="AlphaFoldDB" id="A0AAR5PMT4"/>
<dbReference type="InterPro" id="IPR031106">
    <property type="entry name" value="C/EBP"/>
</dbReference>
<evidence type="ECO:0000259" key="2">
    <source>
        <dbReference type="PROSITE" id="PS50217"/>
    </source>
</evidence>
<organism evidence="3 4">
    <name type="scientific">Dendroctonus ponderosae</name>
    <name type="common">Mountain pine beetle</name>
    <dbReference type="NCBI Taxonomy" id="77166"/>
    <lineage>
        <taxon>Eukaryota</taxon>
        <taxon>Metazoa</taxon>
        <taxon>Ecdysozoa</taxon>
        <taxon>Arthropoda</taxon>
        <taxon>Hexapoda</taxon>
        <taxon>Insecta</taxon>
        <taxon>Pterygota</taxon>
        <taxon>Neoptera</taxon>
        <taxon>Endopterygota</taxon>
        <taxon>Coleoptera</taxon>
        <taxon>Polyphaga</taxon>
        <taxon>Cucujiformia</taxon>
        <taxon>Curculionidae</taxon>
        <taxon>Scolytinae</taxon>
        <taxon>Dendroctonus</taxon>
    </lineage>
</organism>
<keyword evidence="4" id="KW-1185">Reference proteome</keyword>
<dbReference type="GO" id="GO:0000981">
    <property type="term" value="F:DNA-binding transcription factor activity, RNA polymerase II-specific"/>
    <property type="evidence" value="ECO:0007669"/>
    <property type="project" value="TreeGrafter"/>
</dbReference>
<evidence type="ECO:0000313" key="4">
    <source>
        <dbReference type="Proteomes" id="UP000019118"/>
    </source>
</evidence>
<dbReference type="Pfam" id="PF07716">
    <property type="entry name" value="bZIP_2"/>
    <property type="match status" value="1"/>
</dbReference>
<dbReference type="CDD" id="cd14813">
    <property type="entry name" value="bZIP_BmCbz-like"/>
    <property type="match status" value="1"/>
</dbReference>
<proteinExistence type="predicted"/>
<dbReference type="InterPro" id="IPR004827">
    <property type="entry name" value="bZIP"/>
</dbReference>
<dbReference type="GO" id="GO:0006351">
    <property type="term" value="P:DNA-templated transcription"/>
    <property type="evidence" value="ECO:0007669"/>
    <property type="project" value="InterPro"/>
</dbReference>
<dbReference type="EnsemblMetazoa" id="XM_019906776.1">
    <property type="protein sequence ID" value="XP_019762335.1"/>
    <property type="gene ID" value="LOC109539164"/>
</dbReference>
<dbReference type="PANTHER" id="PTHR23334">
    <property type="entry name" value="CCAAT/ENHANCER BINDING PROTEIN"/>
    <property type="match status" value="1"/>
</dbReference>
<feature type="compositionally biased region" description="Basic and acidic residues" evidence="1">
    <location>
        <begin position="341"/>
        <end position="362"/>
    </location>
</feature>
<feature type="compositionally biased region" description="Low complexity" evidence="1">
    <location>
        <begin position="241"/>
        <end position="255"/>
    </location>
</feature>
<dbReference type="InterPro" id="IPR046347">
    <property type="entry name" value="bZIP_sf"/>
</dbReference>
<dbReference type="PROSITE" id="PS50217">
    <property type="entry name" value="BZIP"/>
    <property type="match status" value="1"/>
</dbReference>
<dbReference type="Proteomes" id="UP000019118">
    <property type="component" value="Unassembled WGS sequence"/>
</dbReference>
<dbReference type="PROSITE" id="PS00036">
    <property type="entry name" value="BZIP_BASIC"/>
    <property type="match status" value="1"/>
</dbReference>